<dbReference type="AlphaFoldDB" id="A0AAQ4QZL7"/>
<feature type="coiled-coil region" evidence="1">
    <location>
        <begin position="83"/>
        <end position="257"/>
    </location>
</feature>
<evidence type="ECO:0000259" key="4">
    <source>
        <dbReference type="PROSITE" id="PS50041"/>
    </source>
</evidence>
<reference evidence="5 6" key="1">
    <citation type="journal article" date="2021" name="G3 (Bethesda)">
        <title>Improved contiguity of the threespine stickleback genome using long-read sequencing.</title>
        <authorList>
            <person name="Nath S."/>
            <person name="Shaw D.E."/>
            <person name="White M.A."/>
        </authorList>
    </citation>
    <scope>NUCLEOTIDE SEQUENCE [LARGE SCALE GENOMIC DNA]</scope>
    <source>
        <strain evidence="5 6">Lake Benthic</strain>
    </source>
</reference>
<evidence type="ECO:0000256" key="3">
    <source>
        <dbReference type="SAM" id="Phobius"/>
    </source>
</evidence>
<dbReference type="Pfam" id="PF00059">
    <property type="entry name" value="Lectin_C"/>
    <property type="match status" value="1"/>
</dbReference>
<feature type="domain" description="C-type lectin" evidence="4">
    <location>
        <begin position="271"/>
        <end position="384"/>
    </location>
</feature>
<dbReference type="PROSITE" id="PS50041">
    <property type="entry name" value="C_TYPE_LECTIN_2"/>
    <property type="match status" value="1"/>
</dbReference>
<evidence type="ECO:0000313" key="5">
    <source>
        <dbReference type="Ensembl" id="ENSGACP00000055827.1"/>
    </source>
</evidence>
<dbReference type="InterPro" id="IPR016186">
    <property type="entry name" value="C-type_lectin-like/link_sf"/>
</dbReference>
<feature type="region of interest" description="Disordered" evidence="2">
    <location>
        <begin position="1"/>
        <end position="22"/>
    </location>
</feature>
<dbReference type="Proteomes" id="UP000007635">
    <property type="component" value="Chromosome XX"/>
</dbReference>
<accession>A0AAQ4QZL7</accession>
<dbReference type="InterPro" id="IPR016187">
    <property type="entry name" value="CTDL_fold"/>
</dbReference>
<dbReference type="PANTHER" id="PTHR22803">
    <property type="entry name" value="MANNOSE, PHOSPHOLIPASE, LECTIN RECEPTOR RELATED"/>
    <property type="match status" value="1"/>
</dbReference>
<sequence>MEGRQYVNSPAMNNVEEQTTNQQSLTGRSKIYKLVGVSFFLLCIIQLLLYVLFSNCDVSCNRSEKNSTRNFTGMSNGDLNVERDRLAIRLKEVVDERDRLSLEKKEVVKERDRLVLEKKEVVKERDRLVLEKKEVVDERDRLSLEKKEMVKERDRLSLEKKEMVKERDRLVLEKKEVVDERDRLSLEKKEMVKERDRLSLEKKEMVKERDRLSLEKKEMVRENTRLAEENSNLKVEKSELQNDIDKLRKQLASQGCLETLTSKCPEGWNEYMSSCYQLSCMADTWQRARDDCQSKGSHLVMLKDACEEDIVRRLGGNLNIWIGMSCSWWYNPCTLVDGSNPTYTNWYQWQPFTPCDCVYSAQHSWNLRAWYFGRCSQRRYWICEMW</sequence>
<dbReference type="InterPro" id="IPR001304">
    <property type="entry name" value="C-type_lectin-like"/>
</dbReference>
<keyword evidence="1" id="KW-0175">Coiled coil</keyword>
<dbReference type="Ensembl" id="ENSGACT00000061327.1">
    <property type="protein sequence ID" value="ENSGACP00000055827.1"/>
    <property type="gene ID" value="ENSGACG00000030381.1"/>
</dbReference>
<dbReference type="Gene3D" id="3.10.100.10">
    <property type="entry name" value="Mannose-Binding Protein A, subunit A"/>
    <property type="match status" value="1"/>
</dbReference>
<keyword evidence="3" id="KW-1133">Transmembrane helix</keyword>
<keyword evidence="3" id="KW-0812">Transmembrane</keyword>
<name>A0AAQ4QZL7_GASAC</name>
<feature type="transmembrane region" description="Helical" evidence="3">
    <location>
        <begin position="31"/>
        <end position="53"/>
    </location>
</feature>
<proteinExistence type="predicted"/>
<keyword evidence="6" id="KW-1185">Reference proteome</keyword>
<dbReference type="GeneTree" id="ENSGT00940000174998"/>
<evidence type="ECO:0000256" key="2">
    <source>
        <dbReference type="SAM" id="MobiDB-lite"/>
    </source>
</evidence>
<keyword evidence="3" id="KW-0472">Membrane</keyword>
<dbReference type="SMART" id="SM00034">
    <property type="entry name" value="CLECT"/>
    <property type="match status" value="1"/>
</dbReference>
<reference evidence="5" key="3">
    <citation type="submission" date="2025-09" db="UniProtKB">
        <authorList>
            <consortium name="Ensembl"/>
        </authorList>
    </citation>
    <scope>IDENTIFICATION</scope>
</reference>
<organism evidence="5 6">
    <name type="scientific">Gasterosteus aculeatus aculeatus</name>
    <name type="common">three-spined stickleback</name>
    <dbReference type="NCBI Taxonomy" id="481459"/>
    <lineage>
        <taxon>Eukaryota</taxon>
        <taxon>Metazoa</taxon>
        <taxon>Chordata</taxon>
        <taxon>Craniata</taxon>
        <taxon>Vertebrata</taxon>
        <taxon>Euteleostomi</taxon>
        <taxon>Actinopterygii</taxon>
        <taxon>Neopterygii</taxon>
        <taxon>Teleostei</taxon>
        <taxon>Neoteleostei</taxon>
        <taxon>Acanthomorphata</taxon>
        <taxon>Eupercaria</taxon>
        <taxon>Perciformes</taxon>
        <taxon>Cottioidei</taxon>
        <taxon>Gasterosteales</taxon>
        <taxon>Gasterosteidae</taxon>
        <taxon>Gasterosteus</taxon>
    </lineage>
</organism>
<dbReference type="SUPFAM" id="SSF56436">
    <property type="entry name" value="C-type lectin-like"/>
    <property type="match status" value="1"/>
</dbReference>
<evidence type="ECO:0000256" key="1">
    <source>
        <dbReference type="SAM" id="Coils"/>
    </source>
</evidence>
<dbReference type="InterPro" id="IPR050111">
    <property type="entry name" value="C-type_lectin/snaclec_domain"/>
</dbReference>
<reference evidence="5" key="2">
    <citation type="submission" date="2025-08" db="UniProtKB">
        <authorList>
            <consortium name="Ensembl"/>
        </authorList>
    </citation>
    <scope>IDENTIFICATION</scope>
</reference>
<evidence type="ECO:0000313" key="6">
    <source>
        <dbReference type="Proteomes" id="UP000007635"/>
    </source>
</evidence>
<protein>
    <recommendedName>
        <fullName evidence="4">C-type lectin domain-containing protein</fullName>
    </recommendedName>
</protein>